<dbReference type="CDD" id="cd05154">
    <property type="entry name" value="ACAD10_11_N-like"/>
    <property type="match status" value="1"/>
</dbReference>
<organism evidence="2 3">
    <name type="scientific">Glaciecola nitratireducens (strain JCM 12485 / KCTC 12276 / FR1064)</name>
    <dbReference type="NCBI Taxonomy" id="1085623"/>
    <lineage>
        <taxon>Bacteria</taxon>
        <taxon>Pseudomonadati</taxon>
        <taxon>Pseudomonadota</taxon>
        <taxon>Gammaproteobacteria</taxon>
        <taxon>Alteromonadales</taxon>
        <taxon>Alteromonadaceae</taxon>
        <taxon>Brumicola</taxon>
    </lineage>
</organism>
<keyword evidence="3" id="KW-1185">Reference proteome</keyword>
<dbReference type="RefSeq" id="WP_014108549.1">
    <property type="nucleotide sequence ID" value="NC_016041.1"/>
</dbReference>
<protein>
    <submittedName>
        <fullName evidence="2">Aminoglycoside phosphotransferase</fullName>
    </submittedName>
</protein>
<evidence type="ECO:0000313" key="3">
    <source>
        <dbReference type="Proteomes" id="UP000009282"/>
    </source>
</evidence>
<dbReference type="Proteomes" id="UP000009282">
    <property type="component" value="Chromosome"/>
</dbReference>
<dbReference type="GO" id="GO:0016740">
    <property type="term" value="F:transferase activity"/>
    <property type="evidence" value="ECO:0007669"/>
    <property type="project" value="UniProtKB-KW"/>
</dbReference>
<reference evidence="2 3" key="1">
    <citation type="journal article" date="2011" name="J. Bacteriol.">
        <title>Complete genome sequence of seawater bacterium Glaciecola nitratireducens FR1064T.</title>
        <authorList>
            <person name="Bian F."/>
            <person name="Qin Q.L."/>
            <person name="Xie B.B."/>
            <person name="Shu Y.L."/>
            <person name="Zhang X.Y."/>
            <person name="Yu Y."/>
            <person name="Chen B."/>
            <person name="Chen X.L."/>
            <person name="Zhou B.C."/>
            <person name="Zhang Y.Z."/>
        </authorList>
    </citation>
    <scope>NUCLEOTIDE SEQUENCE [LARGE SCALE GENOMIC DNA]</scope>
    <source>
        <strain evidence="3">JCM 12485 / KCTC 12276 / FR1064</strain>
    </source>
</reference>
<gene>
    <name evidence="2" type="ordered locus">GNIT_1557</name>
</gene>
<dbReference type="EMBL" id="CP003060">
    <property type="protein sequence ID" value="AEP29675.1"/>
    <property type="molecule type" value="Genomic_DNA"/>
</dbReference>
<dbReference type="SUPFAM" id="SSF56112">
    <property type="entry name" value="Protein kinase-like (PK-like)"/>
    <property type="match status" value="1"/>
</dbReference>
<evidence type="ECO:0000313" key="2">
    <source>
        <dbReference type="EMBL" id="AEP29675.1"/>
    </source>
</evidence>
<dbReference type="InterPro" id="IPR041726">
    <property type="entry name" value="ACAD10_11_N"/>
</dbReference>
<dbReference type="InterPro" id="IPR052898">
    <property type="entry name" value="ACAD10-like"/>
</dbReference>
<dbReference type="InterPro" id="IPR011009">
    <property type="entry name" value="Kinase-like_dom_sf"/>
</dbReference>
<keyword evidence="2" id="KW-0808">Transferase</keyword>
<dbReference type="InterPro" id="IPR002575">
    <property type="entry name" value="Aminoglycoside_PTrfase"/>
</dbReference>
<dbReference type="PANTHER" id="PTHR47829:SF3">
    <property type="entry name" value="AMINOGLYCOSIDE PHOSPHOTRANSFERASE DOMAIN-CONTAINING PROTEIN"/>
    <property type="match status" value="1"/>
</dbReference>
<dbReference type="PANTHER" id="PTHR47829">
    <property type="entry name" value="HYDROLASE, PUTATIVE (AFU_ORTHOLOGUE AFUA_1G12880)-RELATED"/>
    <property type="match status" value="1"/>
</dbReference>
<dbReference type="HOGENOM" id="CLU_007526_0_1_6"/>
<dbReference type="Gene3D" id="3.90.1200.10">
    <property type="match status" value="1"/>
</dbReference>
<dbReference type="Gene3D" id="3.30.200.20">
    <property type="entry name" value="Phosphorylase Kinase, domain 1"/>
    <property type="match status" value="1"/>
</dbReference>
<feature type="domain" description="Aminoglycoside phosphotransferase" evidence="1">
    <location>
        <begin position="29"/>
        <end position="255"/>
    </location>
</feature>
<proteinExistence type="predicted"/>
<evidence type="ECO:0000259" key="1">
    <source>
        <dbReference type="Pfam" id="PF01636"/>
    </source>
</evidence>
<dbReference type="KEGG" id="gni:GNIT_1557"/>
<name>G4QGN8_GLANF</name>
<dbReference type="AlphaFoldDB" id="G4QGN8"/>
<dbReference type="OrthoDB" id="3806873at2"/>
<accession>G4QGN8</accession>
<sequence length="352" mass="39378">MSFKITPNLNSLQAYCDSNVPEVGELLSLQKFSGGQSNPSFKLTTSVGEFVLRRQPLGHLLKSAHAVDREYRIIAALQNTNVPVPKAIHLCTDVDIIGSQFFIMTFVAGDIFWNASLADLDDRPCFGESPNSKRAKVYDQMNQALVHLHSINPEEVGLSDFGRPGNYFARQLDRWTKQYIAAKTEENPNAEFLIQWLGENLPEGDGLVSIVHGDFRLDNMIFSHDSQNLCAILDWELSTLGHPYADLAYQCMQLRLPANMGNVPGLGGIYREELGIPSEEDYVALYCQRAGISKIDNWQFYIAFSFFRLLSIVQGVVKRGKDGNASNPKALELEQLLTPLSNLAVRAIKEDY</sequence>
<dbReference type="eggNOG" id="COG3173">
    <property type="taxonomic scope" value="Bacteria"/>
</dbReference>
<dbReference type="STRING" id="1085623.GNIT_1557"/>
<dbReference type="Pfam" id="PF01636">
    <property type="entry name" value="APH"/>
    <property type="match status" value="1"/>
</dbReference>